<protein>
    <submittedName>
        <fullName evidence="2">Uncharacterized protein</fullName>
    </submittedName>
</protein>
<feature type="region of interest" description="Disordered" evidence="1">
    <location>
        <begin position="92"/>
        <end position="128"/>
    </location>
</feature>
<dbReference type="Proteomes" id="UP000245207">
    <property type="component" value="Unassembled WGS sequence"/>
</dbReference>
<evidence type="ECO:0000313" key="3">
    <source>
        <dbReference type="Proteomes" id="UP000245207"/>
    </source>
</evidence>
<keyword evidence="3" id="KW-1185">Reference proteome</keyword>
<feature type="compositionally biased region" description="Basic and acidic residues" evidence="1">
    <location>
        <begin position="93"/>
        <end position="102"/>
    </location>
</feature>
<evidence type="ECO:0000256" key="1">
    <source>
        <dbReference type="SAM" id="MobiDB-lite"/>
    </source>
</evidence>
<sequence>MSVDDVEGVRIIERGSEFMSVDDAERVQIVEEGIFAMNVVGDAKRVRFVVEGDLGSGETDYENATPVNGGTRAVRRMSAREKAIDASLKPKRKCGECGEKTNTHTKKTCPLGPKATADAKAMNNTGAN</sequence>
<organism evidence="2 3">
    <name type="scientific">Artemisia annua</name>
    <name type="common">Sweet wormwood</name>
    <dbReference type="NCBI Taxonomy" id="35608"/>
    <lineage>
        <taxon>Eukaryota</taxon>
        <taxon>Viridiplantae</taxon>
        <taxon>Streptophyta</taxon>
        <taxon>Embryophyta</taxon>
        <taxon>Tracheophyta</taxon>
        <taxon>Spermatophyta</taxon>
        <taxon>Magnoliopsida</taxon>
        <taxon>eudicotyledons</taxon>
        <taxon>Gunneridae</taxon>
        <taxon>Pentapetalae</taxon>
        <taxon>asterids</taxon>
        <taxon>campanulids</taxon>
        <taxon>Asterales</taxon>
        <taxon>Asteraceae</taxon>
        <taxon>Asteroideae</taxon>
        <taxon>Anthemideae</taxon>
        <taxon>Artemisiinae</taxon>
        <taxon>Artemisia</taxon>
    </lineage>
</organism>
<comment type="caution">
    <text evidence="2">The sequence shown here is derived from an EMBL/GenBank/DDBJ whole genome shotgun (WGS) entry which is preliminary data.</text>
</comment>
<gene>
    <name evidence="2" type="ORF">CTI12_AA273340</name>
</gene>
<proteinExistence type="predicted"/>
<accession>A0A2U1NF90</accession>
<reference evidence="2 3" key="1">
    <citation type="journal article" date="2018" name="Mol. Plant">
        <title>The genome of Artemisia annua provides insight into the evolution of Asteraceae family and artemisinin biosynthesis.</title>
        <authorList>
            <person name="Shen Q."/>
            <person name="Zhang L."/>
            <person name="Liao Z."/>
            <person name="Wang S."/>
            <person name="Yan T."/>
            <person name="Shi P."/>
            <person name="Liu M."/>
            <person name="Fu X."/>
            <person name="Pan Q."/>
            <person name="Wang Y."/>
            <person name="Lv Z."/>
            <person name="Lu X."/>
            <person name="Zhang F."/>
            <person name="Jiang W."/>
            <person name="Ma Y."/>
            <person name="Chen M."/>
            <person name="Hao X."/>
            <person name="Li L."/>
            <person name="Tang Y."/>
            <person name="Lv G."/>
            <person name="Zhou Y."/>
            <person name="Sun X."/>
            <person name="Brodelius P.E."/>
            <person name="Rose J.K.C."/>
            <person name="Tang K."/>
        </authorList>
    </citation>
    <scope>NUCLEOTIDE SEQUENCE [LARGE SCALE GENOMIC DNA]</scope>
    <source>
        <strain evidence="3">cv. Huhao1</strain>
        <tissue evidence="2">Leaf</tissue>
    </source>
</reference>
<name>A0A2U1NF90_ARTAN</name>
<evidence type="ECO:0000313" key="2">
    <source>
        <dbReference type="EMBL" id="PWA72173.1"/>
    </source>
</evidence>
<dbReference type="AlphaFoldDB" id="A0A2U1NF90"/>
<dbReference type="EMBL" id="PKPP01002951">
    <property type="protein sequence ID" value="PWA72173.1"/>
    <property type="molecule type" value="Genomic_DNA"/>
</dbReference>